<gene>
    <name evidence="1" type="ORF">GLYMA_08G060000</name>
</gene>
<dbReference type="EMBL" id="CM000841">
    <property type="protein sequence ID" value="KRH41942.1"/>
    <property type="molecule type" value="Genomic_DNA"/>
</dbReference>
<evidence type="ECO:0000313" key="1">
    <source>
        <dbReference type="EMBL" id="KRH41942.1"/>
    </source>
</evidence>
<reference evidence="1 2" key="1">
    <citation type="journal article" date="2010" name="Nature">
        <title>Genome sequence of the palaeopolyploid soybean.</title>
        <authorList>
            <person name="Schmutz J."/>
            <person name="Cannon S.B."/>
            <person name="Schlueter J."/>
            <person name="Ma J."/>
            <person name="Mitros T."/>
            <person name="Nelson W."/>
            <person name="Hyten D.L."/>
            <person name="Song Q."/>
            <person name="Thelen J.J."/>
            <person name="Cheng J."/>
            <person name="Xu D."/>
            <person name="Hellsten U."/>
            <person name="May G.D."/>
            <person name="Yu Y."/>
            <person name="Sakurai T."/>
            <person name="Umezawa T."/>
            <person name="Bhattacharyya M.K."/>
            <person name="Sandhu D."/>
            <person name="Valliyodan B."/>
            <person name="Lindquist E."/>
            <person name="Peto M."/>
            <person name="Grant D."/>
            <person name="Shu S."/>
            <person name="Goodstein D."/>
            <person name="Barry K."/>
            <person name="Futrell-Griggs M."/>
            <person name="Abernathy B."/>
            <person name="Du J."/>
            <person name="Tian Z."/>
            <person name="Zhu L."/>
            <person name="Gill N."/>
            <person name="Joshi T."/>
            <person name="Libault M."/>
            <person name="Sethuraman A."/>
            <person name="Zhang X.-C."/>
            <person name="Shinozaki K."/>
            <person name="Nguyen H.T."/>
            <person name="Wing R.A."/>
            <person name="Cregan P."/>
            <person name="Specht J."/>
            <person name="Grimwood J."/>
            <person name="Rokhsar D."/>
            <person name="Stacey G."/>
            <person name="Shoemaker R.C."/>
            <person name="Jackson S.A."/>
        </authorList>
    </citation>
    <scope>NUCLEOTIDE SEQUENCE [LARGE SCALE GENOMIC DNA]</scope>
    <source>
        <strain evidence="2">cv. Williams 82</strain>
        <tissue evidence="1">Callus</tissue>
    </source>
</reference>
<protein>
    <submittedName>
        <fullName evidence="1 2">Uncharacterized protein</fullName>
    </submittedName>
</protein>
<dbReference type="SMR" id="A0A0R0IHP2"/>
<proteinExistence type="predicted"/>
<reference evidence="1" key="3">
    <citation type="submission" date="2018-07" db="EMBL/GenBank/DDBJ databases">
        <title>WGS assembly of Glycine max.</title>
        <authorList>
            <person name="Schmutz J."/>
            <person name="Cannon S."/>
            <person name="Schlueter J."/>
            <person name="Ma J."/>
            <person name="Mitros T."/>
            <person name="Nelson W."/>
            <person name="Hyten D."/>
            <person name="Song Q."/>
            <person name="Thelen J."/>
            <person name="Cheng J."/>
            <person name="Xu D."/>
            <person name="Hellsten U."/>
            <person name="May G."/>
            <person name="Yu Y."/>
            <person name="Sakurai T."/>
            <person name="Umezawa T."/>
            <person name="Bhattacharyya M."/>
            <person name="Sandhu D."/>
            <person name="Valliyodan B."/>
            <person name="Lindquist E."/>
            <person name="Peto M."/>
            <person name="Grant D."/>
            <person name="Shu S."/>
            <person name="Goodstein D."/>
            <person name="Barry K."/>
            <person name="Futrell-Griggs M."/>
            <person name="Abernathy B."/>
            <person name="Du J."/>
            <person name="Tian Z."/>
            <person name="Zhu L."/>
            <person name="Gill N."/>
            <person name="Joshi T."/>
            <person name="Libault M."/>
            <person name="Sethuraman A."/>
            <person name="Zhang X."/>
            <person name="Shinozaki K."/>
            <person name="Nguyen H."/>
            <person name="Wing R."/>
            <person name="Cregan P."/>
            <person name="Specht J."/>
            <person name="Grimwood J."/>
            <person name="Rokhsar D."/>
            <person name="Stacey G."/>
            <person name="Shoemaker R."/>
            <person name="Jackson S."/>
        </authorList>
    </citation>
    <scope>NUCLEOTIDE SEQUENCE</scope>
    <source>
        <tissue evidence="1">Callus</tissue>
    </source>
</reference>
<evidence type="ECO:0000313" key="2">
    <source>
        <dbReference type="EnsemblPlants" id="KRH41942"/>
    </source>
</evidence>
<keyword evidence="3" id="KW-1185">Reference proteome</keyword>
<reference evidence="2" key="2">
    <citation type="submission" date="2018-02" db="UniProtKB">
        <authorList>
            <consortium name="EnsemblPlants"/>
        </authorList>
    </citation>
    <scope>IDENTIFICATION</scope>
    <source>
        <strain evidence="2">Williams 82</strain>
    </source>
</reference>
<dbReference type="Gramene" id="KRH41942">
    <property type="protein sequence ID" value="KRH41942"/>
    <property type="gene ID" value="GLYMA_08G060000"/>
</dbReference>
<accession>A0A0R0IHP2</accession>
<evidence type="ECO:0000313" key="3">
    <source>
        <dbReference type="Proteomes" id="UP000008827"/>
    </source>
</evidence>
<dbReference type="AlphaFoldDB" id="A0A0R0IHP2"/>
<dbReference type="EnsemblPlants" id="KRH41942">
    <property type="protein sequence ID" value="KRH41942"/>
    <property type="gene ID" value="GLYMA_08G060000"/>
</dbReference>
<name>A0A0R0IHP2_SOYBN</name>
<organism evidence="1">
    <name type="scientific">Glycine max</name>
    <name type="common">Soybean</name>
    <name type="synonym">Glycine hispida</name>
    <dbReference type="NCBI Taxonomy" id="3847"/>
    <lineage>
        <taxon>Eukaryota</taxon>
        <taxon>Viridiplantae</taxon>
        <taxon>Streptophyta</taxon>
        <taxon>Embryophyta</taxon>
        <taxon>Tracheophyta</taxon>
        <taxon>Spermatophyta</taxon>
        <taxon>Magnoliopsida</taxon>
        <taxon>eudicotyledons</taxon>
        <taxon>Gunneridae</taxon>
        <taxon>Pentapetalae</taxon>
        <taxon>rosids</taxon>
        <taxon>fabids</taxon>
        <taxon>Fabales</taxon>
        <taxon>Fabaceae</taxon>
        <taxon>Papilionoideae</taxon>
        <taxon>50 kb inversion clade</taxon>
        <taxon>NPAAA clade</taxon>
        <taxon>indigoferoid/millettioid clade</taxon>
        <taxon>Phaseoleae</taxon>
        <taxon>Glycine</taxon>
        <taxon>Glycine subgen. Soja</taxon>
    </lineage>
</organism>
<sequence length="78" mass="9335">MCGSMRVMNTKVEEKEGESVVRSDLDSQCIRGCARERRWRNGGRRRRPRVNLKRGKEKVIKKKRNQILFQCNIFWIDP</sequence>
<dbReference type="Proteomes" id="UP000008827">
    <property type="component" value="Chromosome 8"/>
</dbReference>
<dbReference type="InParanoid" id="A0A0R0IHP2"/>